<feature type="transmembrane region" description="Helical" evidence="1">
    <location>
        <begin position="21"/>
        <end position="41"/>
    </location>
</feature>
<proteinExistence type="predicted"/>
<dbReference type="AlphaFoldDB" id="A0A837I8I7"/>
<protein>
    <submittedName>
        <fullName evidence="2">Uncharacterized protein</fullName>
    </submittedName>
</protein>
<feature type="transmembrane region" description="Helical" evidence="1">
    <location>
        <begin position="102"/>
        <end position="123"/>
    </location>
</feature>
<evidence type="ECO:0000256" key="1">
    <source>
        <dbReference type="SAM" id="Phobius"/>
    </source>
</evidence>
<dbReference type="Proteomes" id="UP000033815">
    <property type="component" value="Unassembled WGS sequence"/>
</dbReference>
<reference evidence="2 3" key="1">
    <citation type="journal article" date="2015" name="Nature">
        <title>rRNA introns, odd ribosomes, and small enigmatic genomes across a large radiation of phyla.</title>
        <authorList>
            <person name="Brown C.T."/>
            <person name="Hug L.A."/>
            <person name="Thomas B.C."/>
            <person name="Sharon I."/>
            <person name="Castelle C.J."/>
            <person name="Singh A."/>
            <person name="Wilkins M.J."/>
            <person name="Williams K.H."/>
            <person name="Banfield J.F."/>
        </authorList>
    </citation>
    <scope>NUCLEOTIDE SEQUENCE [LARGE SCALE GENOMIC DNA]</scope>
</reference>
<feature type="transmembrane region" description="Helical" evidence="1">
    <location>
        <begin position="135"/>
        <end position="157"/>
    </location>
</feature>
<keyword evidence="1" id="KW-0472">Membrane</keyword>
<evidence type="ECO:0000313" key="3">
    <source>
        <dbReference type="Proteomes" id="UP000033815"/>
    </source>
</evidence>
<comment type="caution">
    <text evidence="2">The sequence shown here is derived from an EMBL/GenBank/DDBJ whole genome shotgun (WGS) entry which is preliminary data.</text>
</comment>
<keyword evidence="1" id="KW-1133">Transmembrane helix</keyword>
<evidence type="ECO:0000313" key="2">
    <source>
        <dbReference type="EMBL" id="KKT37146.1"/>
    </source>
</evidence>
<organism evidence="2 3">
    <name type="scientific">Candidatus Nomurabacteria bacterium GW2011_GWB1_44_12</name>
    <dbReference type="NCBI Taxonomy" id="1618748"/>
    <lineage>
        <taxon>Bacteria</taxon>
        <taxon>Candidatus Nomuraibacteriota</taxon>
    </lineage>
</organism>
<accession>A0A837I8I7</accession>
<gene>
    <name evidence="2" type="ORF">UW25_C0002G0092</name>
</gene>
<keyword evidence="1" id="KW-0812">Transmembrane</keyword>
<dbReference type="EMBL" id="LCHP01000002">
    <property type="protein sequence ID" value="KKT37146.1"/>
    <property type="molecule type" value="Genomic_DNA"/>
</dbReference>
<feature type="transmembrane region" description="Helical" evidence="1">
    <location>
        <begin position="53"/>
        <end position="71"/>
    </location>
</feature>
<name>A0A837I8I7_9BACT</name>
<sequence>MSEKQKISPELQPLRKSGLSVGFKASLYTLIALHFLIFLSSGFFQKIFLEGEQFILVIQTTFLFIFVSIISNEFSKWQLSKLPEQHSIEILRPNVDFLRQTVFKGVHITSFILLVEVAIMLRFGAPVMEKLPQSFGYIGLVLFVSTPFFFVATYLAIRNEFRKLTGDLALKK</sequence>